<dbReference type="PANTHER" id="PTHR24416:SF488">
    <property type="entry name" value="PROTEIN KINASE DOMAIN-CONTAINING PROTEIN"/>
    <property type="match status" value="1"/>
</dbReference>
<gene>
    <name evidence="3" type="ORF">NBR_LOCUS14326</name>
</gene>
<sequence length="749" mass="84256">MSRGIGYRTYIYPMFNQLAKPSNHFQSIETVCCSTDVCSQQIQLMSYAEYVGVYDTLAPVQAEAPDANFTYALVDLMKRFAQPTTKCLYNTIVLLTNRIFVTDQASLGKDVANIVNYGCITFTIIALGNTGITQDLMFQYYSTYTQRLFVVPGSNCIIKLDTTPDTSLNDYWHITYLFALSNRTTSDQFQRAVKFIATPIQQCMVSPVVLSSSRRLRRPEHTSNSKHGAAFCSESTTINCLQKANEKIVVRFLARNNVDSGWLTHLDAINKFFETLSTDEVLLDASKCLRFGRERANPTGEATAGLLTGTLAVLAQTVDVADNTTLALVNEAVDSSFVQTDTKDEPRITLMTDFVSQNFVNAYNDRTGSLLKKLQPYYFEIIAFNAQAAEIYQNQTSIPKSHIISDPNYGDDEKNMVNICPSKKTSIPTIMIVVIGTCAGAVLILIIATVLYRQKYMWMEKLNRFRTHHEGDNDSEEDDVIDYWELSAEQLIIKNEELGHGAYGKVYKGKMVGPSPGILRHHKTEIARFTDCDCAVKMLPKYASDSARTEFMHEIELMKTLGCHDNIVSMLGCITAASKSCLVLEYCASRDLLRFLKQRKAELEISRSVDEQIECTKEFMNFAWQIAQGMCYLGQKNIVHRDLAARNILICGADVMKNAKISDFGLSLSLDSESQLSANGRLPIKWLALECLQREVFSVKSDVWSYGIVLFEMYTMGERPFDDIEPINLIAHLEAGKRPKRPLLAIDKM</sequence>
<dbReference type="SUPFAM" id="SSF56112">
    <property type="entry name" value="Protein kinase-like (PK-like)"/>
    <property type="match status" value="1"/>
</dbReference>
<dbReference type="SMART" id="SM00219">
    <property type="entry name" value="TyrKc"/>
    <property type="match status" value="1"/>
</dbReference>
<dbReference type="WBParaSite" id="NBR_0001432501-mRNA-1">
    <property type="protein sequence ID" value="NBR_0001432501-mRNA-1"/>
    <property type="gene ID" value="NBR_0001432501"/>
</dbReference>
<keyword evidence="1" id="KW-1133">Transmembrane helix</keyword>
<evidence type="ECO:0000313" key="5">
    <source>
        <dbReference type="WBParaSite" id="NBR_0001432501-mRNA-1"/>
    </source>
</evidence>
<dbReference type="Pfam" id="PF07714">
    <property type="entry name" value="PK_Tyr_Ser-Thr"/>
    <property type="match status" value="1"/>
</dbReference>
<dbReference type="GO" id="GO:0005886">
    <property type="term" value="C:plasma membrane"/>
    <property type="evidence" value="ECO:0007669"/>
    <property type="project" value="TreeGrafter"/>
</dbReference>
<dbReference type="Proteomes" id="UP000271162">
    <property type="component" value="Unassembled WGS sequence"/>
</dbReference>
<dbReference type="InterPro" id="IPR020635">
    <property type="entry name" value="Tyr_kinase_cat_dom"/>
</dbReference>
<dbReference type="STRING" id="27835.A0A158R1R9"/>
<dbReference type="Gene3D" id="1.10.510.10">
    <property type="entry name" value="Transferase(Phosphotransferase) domain 1"/>
    <property type="match status" value="1"/>
</dbReference>
<dbReference type="InterPro" id="IPR000719">
    <property type="entry name" value="Prot_kinase_dom"/>
</dbReference>
<dbReference type="Gene3D" id="3.30.200.20">
    <property type="entry name" value="Phosphorylase Kinase, domain 1"/>
    <property type="match status" value="1"/>
</dbReference>
<evidence type="ECO:0000313" key="4">
    <source>
        <dbReference type="Proteomes" id="UP000271162"/>
    </source>
</evidence>
<dbReference type="AlphaFoldDB" id="A0A158R1R9"/>
<accession>A0A158R1R9</accession>
<evidence type="ECO:0000313" key="3">
    <source>
        <dbReference type="EMBL" id="VDL77915.1"/>
    </source>
</evidence>
<dbReference type="PANTHER" id="PTHR24416">
    <property type="entry name" value="TYROSINE-PROTEIN KINASE RECEPTOR"/>
    <property type="match status" value="1"/>
</dbReference>
<dbReference type="CDD" id="cd00192">
    <property type="entry name" value="PTKc"/>
    <property type="match status" value="1"/>
</dbReference>
<feature type="domain" description="Protein kinase" evidence="2">
    <location>
        <begin position="492"/>
        <end position="749"/>
    </location>
</feature>
<dbReference type="GO" id="GO:0007169">
    <property type="term" value="P:cell surface receptor protein tyrosine kinase signaling pathway"/>
    <property type="evidence" value="ECO:0007669"/>
    <property type="project" value="TreeGrafter"/>
</dbReference>
<dbReference type="InterPro" id="IPR050122">
    <property type="entry name" value="RTK"/>
</dbReference>
<dbReference type="EMBL" id="UYSL01021318">
    <property type="protein sequence ID" value="VDL77915.1"/>
    <property type="molecule type" value="Genomic_DNA"/>
</dbReference>
<dbReference type="PRINTS" id="PR00109">
    <property type="entry name" value="TYRKINASE"/>
</dbReference>
<dbReference type="InterPro" id="IPR001245">
    <property type="entry name" value="Ser-Thr/Tyr_kinase_cat_dom"/>
</dbReference>
<evidence type="ECO:0000259" key="2">
    <source>
        <dbReference type="PROSITE" id="PS50011"/>
    </source>
</evidence>
<dbReference type="GO" id="GO:0004714">
    <property type="term" value="F:transmembrane receptor protein tyrosine kinase activity"/>
    <property type="evidence" value="ECO:0007669"/>
    <property type="project" value="TreeGrafter"/>
</dbReference>
<dbReference type="PROSITE" id="PS50011">
    <property type="entry name" value="PROTEIN_KINASE_DOM"/>
    <property type="match status" value="1"/>
</dbReference>
<dbReference type="GO" id="GO:0043235">
    <property type="term" value="C:receptor complex"/>
    <property type="evidence" value="ECO:0007669"/>
    <property type="project" value="TreeGrafter"/>
</dbReference>
<dbReference type="GO" id="GO:0005524">
    <property type="term" value="F:ATP binding"/>
    <property type="evidence" value="ECO:0007669"/>
    <property type="project" value="InterPro"/>
</dbReference>
<dbReference type="PROSITE" id="PS00109">
    <property type="entry name" value="PROTEIN_KINASE_TYR"/>
    <property type="match status" value="1"/>
</dbReference>
<reference evidence="3 4" key="2">
    <citation type="submission" date="2018-11" db="EMBL/GenBank/DDBJ databases">
        <authorList>
            <consortium name="Pathogen Informatics"/>
        </authorList>
    </citation>
    <scope>NUCLEOTIDE SEQUENCE [LARGE SCALE GENOMIC DNA]</scope>
</reference>
<organism evidence="5">
    <name type="scientific">Nippostrongylus brasiliensis</name>
    <name type="common">Rat hookworm</name>
    <dbReference type="NCBI Taxonomy" id="27835"/>
    <lineage>
        <taxon>Eukaryota</taxon>
        <taxon>Metazoa</taxon>
        <taxon>Ecdysozoa</taxon>
        <taxon>Nematoda</taxon>
        <taxon>Chromadorea</taxon>
        <taxon>Rhabditida</taxon>
        <taxon>Rhabditina</taxon>
        <taxon>Rhabditomorpha</taxon>
        <taxon>Strongyloidea</taxon>
        <taxon>Heligmosomidae</taxon>
        <taxon>Nippostrongylus</taxon>
    </lineage>
</organism>
<reference evidence="5" key="1">
    <citation type="submission" date="2016-04" db="UniProtKB">
        <authorList>
            <consortium name="WormBaseParasite"/>
        </authorList>
    </citation>
    <scope>IDENTIFICATION</scope>
</reference>
<dbReference type="InterPro" id="IPR011009">
    <property type="entry name" value="Kinase-like_dom_sf"/>
</dbReference>
<dbReference type="OMA" id="IVIFEMY"/>
<keyword evidence="4" id="KW-1185">Reference proteome</keyword>
<keyword evidence="1" id="KW-0472">Membrane</keyword>
<dbReference type="InterPro" id="IPR008266">
    <property type="entry name" value="Tyr_kinase_AS"/>
</dbReference>
<evidence type="ECO:0000256" key="1">
    <source>
        <dbReference type="SAM" id="Phobius"/>
    </source>
</evidence>
<feature type="transmembrane region" description="Helical" evidence="1">
    <location>
        <begin position="430"/>
        <end position="452"/>
    </location>
</feature>
<keyword evidence="1" id="KW-0812">Transmembrane</keyword>
<proteinExistence type="predicted"/>
<protein>
    <submittedName>
        <fullName evidence="5">Tyrosine-protein kinase STYK1 (inferred by orthology to a human protein)</fullName>
    </submittedName>
</protein>
<name>A0A158R1R9_NIPBR</name>